<feature type="region of interest" description="Disordered" evidence="1">
    <location>
        <begin position="1"/>
        <end position="74"/>
    </location>
</feature>
<reference evidence="2" key="1">
    <citation type="submission" date="2021-05" db="EMBL/GenBank/DDBJ databases">
        <authorList>
            <person name="Tigano A."/>
        </authorList>
    </citation>
    <scope>NUCLEOTIDE SEQUENCE</scope>
</reference>
<gene>
    <name evidence="2" type="ORF">MMEN_LOCUS878</name>
</gene>
<accession>A0A8S4AC47</accession>
<organism evidence="2 3">
    <name type="scientific">Menidia menidia</name>
    <name type="common">Atlantic silverside</name>
    <dbReference type="NCBI Taxonomy" id="238744"/>
    <lineage>
        <taxon>Eukaryota</taxon>
        <taxon>Metazoa</taxon>
        <taxon>Chordata</taxon>
        <taxon>Craniata</taxon>
        <taxon>Vertebrata</taxon>
        <taxon>Euteleostomi</taxon>
        <taxon>Actinopterygii</taxon>
        <taxon>Neopterygii</taxon>
        <taxon>Teleostei</taxon>
        <taxon>Neoteleostei</taxon>
        <taxon>Acanthomorphata</taxon>
        <taxon>Ovalentaria</taxon>
        <taxon>Atherinomorphae</taxon>
        <taxon>Atheriniformes</taxon>
        <taxon>Atherinopsidae</taxon>
        <taxon>Menidiinae</taxon>
        <taxon>Menidia</taxon>
    </lineage>
</organism>
<keyword evidence="3" id="KW-1185">Reference proteome</keyword>
<dbReference type="Proteomes" id="UP000677803">
    <property type="component" value="Unassembled WGS sequence"/>
</dbReference>
<proteinExistence type="predicted"/>
<dbReference type="EMBL" id="CAJRST010000001">
    <property type="protein sequence ID" value="CAG5859573.1"/>
    <property type="molecule type" value="Genomic_DNA"/>
</dbReference>
<protein>
    <submittedName>
        <fullName evidence="2">(Atlantic silverside) hypothetical protein</fullName>
    </submittedName>
</protein>
<evidence type="ECO:0000313" key="3">
    <source>
        <dbReference type="Proteomes" id="UP000677803"/>
    </source>
</evidence>
<evidence type="ECO:0000313" key="2">
    <source>
        <dbReference type="EMBL" id="CAG5859573.1"/>
    </source>
</evidence>
<feature type="compositionally biased region" description="Basic and acidic residues" evidence="1">
    <location>
        <begin position="1"/>
        <end position="18"/>
    </location>
</feature>
<sequence length="74" mass="8930">MERKSLRRDHREAEDRRKNPNLNSNHGGFFGHLEDEEQRELRRAAESYGEEKEREEGGMEGWRDGGMDRWRERA</sequence>
<evidence type="ECO:0000256" key="1">
    <source>
        <dbReference type="SAM" id="MobiDB-lite"/>
    </source>
</evidence>
<name>A0A8S4AC47_9TELE</name>
<comment type="caution">
    <text evidence="2">The sequence shown here is derived from an EMBL/GenBank/DDBJ whole genome shotgun (WGS) entry which is preliminary data.</text>
</comment>
<dbReference type="AlphaFoldDB" id="A0A8S4AC47"/>
<feature type="compositionally biased region" description="Basic and acidic residues" evidence="1">
    <location>
        <begin position="39"/>
        <end position="74"/>
    </location>
</feature>